<evidence type="ECO:0008006" key="4">
    <source>
        <dbReference type="Google" id="ProtNLM"/>
    </source>
</evidence>
<evidence type="ECO:0000256" key="1">
    <source>
        <dbReference type="SAM" id="SignalP"/>
    </source>
</evidence>
<feature type="chain" id="PRO_5046501370" description="Aspartyl protease" evidence="1">
    <location>
        <begin position="22"/>
        <end position="439"/>
    </location>
</feature>
<dbReference type="Gene3D" id="2.40.70.10">
    <property type="entry name" value="Acid Proteases"/>
    <property type="match status" value="1"/>
</dbReference>
<sequence>MKYTLSFLLFLLAAATVTVPAAGQHADARIGALLNSGDYFTLREVLPRQADSIVSPVVRGMAETLVGTFFNRPADALAAVSELLETYGDELGPDNATSMVFMALLDLFMLDRYTAAAELTDDFIADTDGSLPDELLFSLEFFRRTGHALAGRPAPELVMPEGGTCVSYRLDSVGRGRIMTVPVHIGGNVRDFVFDTGAAQFNFVSERFARENGIRMIADSIPVAGIGRGWVGLGVADSLAVGGIVMRNPVFLISPPDQATDTIEVISAVLGNAFMRKAERFTIDNRTRHIVFPAERTLHADGTERMANMMLNSFQPYVRIHADGIPLLFHFDTGNVATTLYPPYYELFREQVDSCGVEDTVRIGGFAGVAENVCYRLPSVEFTLEGVPFTLRDIDVLPSGSAGATAGSEAGSLGTDFATAFDTLTVDYTSCTVRGENVP</sequence>
<reference evidence="2 3" key="1">
    <citation type="submission" date="2014-09" db="EMBL/GenBank/DDBJ databases">
        <title>Alistipes sp. 627, sp. nov., a novel member of the family Rikenellaceae isolated from human faeces.</title>
        <authorList>
            <person name="Shkoporov A.N."/>
            <person name="Chaplin A.V."/>
            <person name="Motuzova O.V."/>
            <person name="Kafarskaia L.I."/>
            <person name="Khokhlova E.V."/>
            <person name="Efimov B.A."/>
        </authorList>
    </citation>
    <scope>NUCLEOTIDE SEQUENCE [LARGE SCALE GENOMIC DNA]</scope>
    <source>
        <strain evidence="2 3">627</strain>
    </source>
</reference>
<organism evidence="2 3">
    <name type="scientific">Alistipes inops</name>
    <dbReference type="NCBI Taxonomy" id="1501391"/>
    <lineage>
        <taxon>Bacteria</taxon>
        <taxon>Pseudomonadati</taxon>
        <taxon>Bacteroidota</taxon>
        <taxon>Bacteroidia</taxon>
        <taxon>Bacteroidales</taxon>
        <taxon>Rikenellaceae</taxon>
        <taxon>Alistipes</taxon>
    </lineage>
</organism>
<protein>
    <recommendedName>
        <fullName evidence="4">Aspartyl protease</fullName>
    </recommendedName>
</protein>
<dbReference type="InterPro" id="IPR021109">
    <property type="entry name" value="Peptidase_aspartic_dom_sf"/>
</dbReference>
<evidence type="ECO:0000313" key="2">
    <source>
        <dbReference type="EMBL" id="KHE42568.1"/>
    </source>
</evidence>
<keyword evidence="3" id="KW-1185">Reference proteome</keyword>
<feature type="signal peptide" evidence="1">
    <location>
        <begin position="1"/>
        <end position="21"/>
    </location>
</feature>
<dbReference type="EMBL" id="JRGF01000003">
    <property type="protein sequence ID" value="KHE42568.1"/>
    <property type="molecule type" value="Genomic_DNA"/>
</dbReference>
<keyword evidence="1" id="KW-0732">Signal</keyword>
<name>A0ABR4YL58_9BACT</name>
<dbReference type="Proteomes" id="UP000030889">
    <property type="component" value="Unassembled WGS sequence"/>
</dbReference>
<accession>A0ABR4YL58</accession>
<evidence type="ECO:0000313" key="3">
    <source>
        <dbReference type="Proteomes" id="UP000030889"/>
    </source>
</evidence>
<dbReference type="RefSeq" id="WP_035472086.1">
    <property type="nucleotide sequence ID" value="NZ_JRGF01000003.1"/>
</dbReference>
<gene>
    <name evidence="2" type="ORF">LG35_02965</name>
</gene>
<dbReference type="Pfam" id="PF13650">
    <property type="entry name" value="Asp_protease_2"/>
    <property type="match status" value="1"/>
</dbReference>
<proteinExistence type="predicted"/>
<comment type="caution">
    <text evidence="2">The sequence shown here is derived from an EMBL/GenBank/DDBJ whole genome shotgun (WGS) entry which is preliminary data.</text>
</comment>